<dbReference type="EMBL" id="GADI01004181">
    <property type="protein sequence ID" value="JAA69627.1"/>
    <property type="molecule type" value="mRNA"/>
</dbReference>
<dbReference type="AlphaFoldDB" id="A0A0K8RER1"/>
<name>A0A0K8RER1_IXORI</name>
<proteinExistence type="evidence at transcript level"/>
<keyword evidence="2" id="KW-0482">Metalloprotease</keyword>
<accession>A0A0K8RER1</accession>
<reference evidence="2" key="1">
    <citation type="submission" date="2012-12" db="EMBL/GenBank/DDBJ databases">
        <title>Identification and characterization of a phenylalanine ammonia-lyase gene family in Isatis indigotica Fort.</title>
        <authorList>
            <person name="Liu Q."/>
            <person name="Chen J."/>
            <person name="Zhou X."/>
            <person name="Di P."/>
            <person name="Xiao Y."/>
            <person name="Xuan H."/>
            <person name="Zhang L."/>
            <person name="Chen W."/>
        </authorList>
    </citation>
    <scope>NUCLEOTIDE SEQUENCE</scope>
    <source>
        <tissue evidence="2">Salivary gland</tissue>
    </source>
</reference>
<evidence type="ECO:0000313" key="2">
    <source>
        <dbReference type="EMBL" id="JAA69627.1"/>
    </source>
</evidence>
<organism evidence="2">
    <name type="scientific">Ixodes ricinus</name>
    <name type="common">Common tick</name>
    <name type="synonym">Acarus ricinus</name>
    <dbReference type="NCBI Taxonomy" id="34613"/>
    <lineage>
        <taxon>Eukaryota</taxon>
        <taxon>Metazoa</taxon>
        <taxon>Ecdysozoa</taxon>
        <taxon>Arthropoda</taxon>
        <taxon>Chelicerata</taxon>
        <taxon>Arachnida</taxon>
        <taxon>Acari</taxon>
        <taxon>Parasitiformes</taxon>
        <taxon>Ixodida</taxon>
        <taxon>Ixodoidea</taxon>
        <taxon>Ixodidae</taxon>
        <taxon>Ixodinae</taxon>
        <taxon>Ixodes</taxon>
    </lineage>
</organism>
<dbReference type="GO" id="GO:0008237">
    <property type="term" value="F:metallopeptidase activity"/>
    <property type="evidence" value="ECO:0007669"/>
    <property type="project" value="UniProtKB-KW"/>
</dbReference>
<feature type="chain" id="PRO_5005517778" evidence="1">
    <location>
        <begin position="22"/>
        <end position="299"/>
    </location>
</feature>
<sequence>MKVDSRLLTLTSTILLGVVSSQRWNLFLDVPPGIRHIQMMIAVLQLQRIHIGRTCAKKVNLYFLPLRCSNVKLVLNKVVNSTTDDEMKFEEFKNTTRSTGRSLDPHLTLGLFREWATDQSFFNDSDVVYLITGHPVFDFVSAYRLTMKAASYAFGVCSRWRVALSSDDGRTFSGVPAAVQQIANFQESCYKLDLSSAETTPDRVTPYTFFNCIGPCKDIIEGIKNNACNVPTDGPENCKSDDICKIDCCPEYNKHFNKTKAGAPDGMPCGASQVCLQRACVNVPGKRSEVSTAPTGSET</sequence>
<evidence type="ECO:0000256" key="1">
    <source>
        <dbReference type="SAM" id="SignalP"/>
    </source>
</evidence>
<protein>
    <submittedName>
        <fullName evidence="2">Putative metalloprotease</fullName>
    </submittedName>
</protein>
<keyword evidence="1" id="KW-0732">Signal</keyword>
<keyword evidence="2" id="KW-0378">Hydrolase</keyword>
<dbReference type="GO" id="GO:0006508">
    <property type="term" value="P:proteolysis"/>
    <property type="evidence" value="ECO:0007669"/>
    <property type="project" value="UniProtKB-KW"/>
</dbReference>
<feature type="signal peptide" evidence="1">
    <location>
        <begin position="1"/>
        <end position="21"/>
    </location>
</feature>
<keyword evidence="2" id="KW-0645">Protease</keyword>